<gene>
    <name evidence="2" type="primary">FAM170B</name>
    <name evidence="2" type="ORF">Y1Q_0015016</name>
</gene>
<sequence>MVSELIQPSKRTALKYGSVCSGPVHALDVTSSLRMNVLGCMKYIMFVFSALMLIAQMGLYCAAARCAAARQGG</sequence>
<reference evidence="2 3" key="1">
    <citation type="journal article" date="2012" name="Genome Biol.">
        <title>Sequencing three crocodilian genomes to illuminate the evolution of archosaurs and amniotes.</title>
        <authorList>
            <person name="St John J.A."/>
            <person name="Braun E.L."/>
            <person name="Isberg S.R."/>
            <person name="Miles L.G."/>
            <person name="Chong A.Y."/>
            <person name="Gongora J."/>
            <person name="Dalzell P."/>
            <person name="Moran C."/>
            <person name="Bed'hom B."/>
            <person name="Abzhanov A."/>
            <person name="Burgess S.C."/>
            <person name="Cooksey A.M."/>
            <person name="Castoe T.A."/>
            <person name="Crawford N.G."/>
            <person name="Densmore L.D."/>
            <person name="Drew J.C."/>
            <person name="Edwards S.V."/>
            <person name="Faircloth B.C."/>
            <person name="Fujita M.K."/>
            <person name="Greenwold M.J."/>
            <person name="Hoffmann F.G."/>
            <person name="Howard J.M."/>
            <person name="Iguchi T."/>
            <person name="Janes D.E."/>
            <person name="Khan S.Y."/>
            <person name="Kohno S."/>
            <person name="de Koning A.J."/>
            <person name="Lance S.L."/>
            <person name="McCarthy F.M."/>
            <person name="McCormack J.E."/>
            <person name="Merchant M.E."/>
            <person name="Peterson D.G."/>
            <person name="Pollock D.D."/>
            <person name="Pourmand N."/>
            <person name="Raney B.J."/>
            <person name="Roessler K.A."/>
            <person name="Sanford J.R."/>
            <person name="Sawyer R.H."/>
            <person name="Schmidt C.J."/>
            <person name="Triplett E.W."/>
            <person name="Tuberville T.D."/>
            <person name="Venegas-Anaya M."/>
            <person name="Howard J.T."/>
            <person name="Jarvis E.D."/>
            <person name="Guillette L.J.Jr."/>
            <person name="Glenn T.C."/>
            <person name="Green R.E."/>
            <person name="Ray D.A."/>
        </authorList>
    </citation>
    <scope>NUCLEOTIDE SEQUENCE [LARGE SCALE GENOMIC DNA]</scope>
    <source>
        <strain evidence="2">KSC_2009_1</strain>
    </source>
</reference>
<feature type="transmembrane region" description="Helical" evidence="1">
    <location>
        <begin position="43"/>
        <end position="63"/>
    </location>
</feature>
<proteinExistence type="predicted"/>
<comment type="caution">
    <text evidence="2">The sequence shown here is derived from an EMBL/GenBank/DDBJ whole genome shotgun (WGS) entry which is preliminary data.</text>
</comment>
<organism evidence="2 3">
    <name type="scientific">Alligator mississippiensis</name>
    <name type="common">American alligator</name>
    <dbReference type="NCBI Taxonomy" id="8496"/>
    <lineage>
        <taxon>Eukaryota</taxon>
        <taxon>Metazoa</taxon>
        <taxon>Chordata</taxon>
        <taxon>Craniata</taxon>
        <taxon>Vertebrata</taxon>
        <taxon>Euteleostomi</taxon>
        <taxon>Archelosauria</taxon>
        <taxon>Archosauria</taxon>
        <taxon>Crocodylia</taxon>
        <taxon>Alligatoridae</taxon>
        <taxon>Alligatorinae</taxon>
        <taxon>Alligator</taxon>
    </lineage>
</organism>
<dbReference type="AlphaFoldDB" id="A0A151N907"/>
<keyword evidence="3" id="KW-1185">Reference proteome</keyword>
<dbReference type="EMBL" id="AKHW03003787">
    <property type="protein sequence ID" value="KYO33251.1"/>
    <property type="molecule type" value="Genomic_DNA"/>
</dbReference>
<keyword evidence="1" id="KW-0472">Membrane</keyword>
<protein>
    <submittedName>
        <fullName evidence="2">Uncharacterized protein</fullName>
    </submittedName>
</protein>
<keyword evidence="1" id="KW-1133">Transmembrane helix</keyword>
<dbReference type="Proteomes" id="UP000050525">
    <property type="component" value="Unassembled WGS sequence"/>
</dbReference>
<evidence type="ECO:0000256" key="1">
    <source>
        <dbReference type="SAM" id="Phobius"/>
    </source>
</evidence>
<accession>A0A151N907</accession>
<keyword evidence="1" id="KW-0812">Transmembrane</keyword>
<evidence type="ECO:0000313" key="2">
    <source>
        <dbReference type="EMBL" id="KYO33251.1"/>
    </source>
</evidence>
<name>A0A151N907_ALLMI</name>
<evidence type="ECO:0000313" key="3">
    <source>
        <dbReference type="Proteomes" id="UP000050525"/>
    </source>
</evidence>